<feature type="compositionally biased region" description="Low complexity" evidence="1">
    <location>
        <begin position="1"/>
        <end position="11"/>
    </location>
</feature>
<dbReference type="EMBL" id="CADCWM010001092">
    <property type="protein sequence ID" value="CAA9588221.1"/>
    <property type="molecule type" value="Genomic_DNA"/>
</dbReference>
<name>A0A6J4VT12_9BACT</name>
<evidence type="ECO:0000313" key="2">
    <source>
        <dbReference type="EMBL" id="CAA9588221.1"/>
    </source>
</evidence>
<feature type="non-terminal residue" evidence="2">
    <location>
        <position position="26"/>
    </location>
</feature>
<reference evidence="2" key="1">
    <citation type="submission" date="2020-02" db="EMBL/GenBank/DDBJ databases">
        <authorList>
            <person name="Meier V. D."/>
        </authorList>
    </citation>
    <scope>NUCLEOTIDE SEQUENCE</scope>
    <source>
        <strain evidence="2">AVDCRST_MAG88</strain>
    </source>
</reference>
<feature type="region of interest" description="Disordered" evidence="1">
    <location>
        <begin position="1"/>
        <end position="26"/>
    </location>
</feature>
<gene>
    <name evidence="2" type="ORF">AVDCRST_MAG88-4352</name>
</gene>
<dbReference type="AlphaFoldDB" id="A0A6J4VT12"/>
<accession>A0A6J4VT12</accession>
<protein>
    <submittedName>
        <fullName evidence="2">Uncharacterized protein</fullName>
    </submittedName>
</protein>
<evidence type="ECO:0000256" key="1">
    <source>
        <dbReference type="SAM" id="MobiDB-lite"/>
    </source>
</evidence>
<feature type="compositionally biased region" description="Basic residues" evidence="1">
    <location>
        <begin position="17"/>
        <end position="26"/>
    </location>
</feature>
<organism evidence="2">
    <name type="scientific">uncultured Thermomicrobiales bacterium</name>
    <dbReference type="NCBI Taxonomy" id="1645740"/>
    <lineage>
        <taxon>Bacteria</taxon>
        <taxon>Pseudomonadati</taxon>
        <taxon>Thermomicrobiota</taxon>
        <taxon>Thermomicrobia</taxon>
        <taxon>Thermomicrobiales</taxon>
        <taxon>environmental samples</taxon>
    </lineage>
</organism>
<feature type="non-terminal residue" evidence="2">
    <location>
        <position position="1"/>
    </location>
</feature>
<sequence>PPGDDPLLPGPALHGAGRCRRSHQGL</sequence>
<proteinExistence type="predicted"/>